<dbReference type="NCBIfam" id="TIGR00056">
    <property type="entry name" value="MlaE family lipid ABC transporter permease subunit"/>
    <property type="match status" value="1"/>
</dbReference>
<keyword evidence="1" id="KW-0812">Transmembrane</keyword>
<evidence type="ECO:0000313" key="5">
    <source>
        <dbReference type="Proteomes" id="UP001446337"/>
    </source>
</evidence>
<keyword evidence="1" id="KW-0997">Cell inner membrane</keyword>
<dbReference type="EMBL" id="CP154792">
    <property type="protein sequence ID" value="XAN14836.1"/>
    <property type="molecule type" value="Genomic_DNA"/>
</dbReference>
<keyword evidence="1" id="KW-1003">Cell membrane</keyword>
<gene>
    <name evidence="3" type="ORF">AAIK43_26095</name>
    <name evidence="2" type="ORF">FOC81_29215</name>
</gene>
<dbReference type="AlphaFoldDB" id="A0A6J5B1X0"/>
<name>A0A6J5B1X0_ACHDE</name>
<evidence type="ECO:0000313" key="3">
    <source>
        <dbReference type="EMBL" id="XAN14836.1"/>
    </source>
</evidence>
<feature type="transmembrane region" description="Helical" evidence="1">
    <location>
        <begin position="313"/>
        <end position="336"/>
    </location>
</feature>
<feature type="transmembrane region" description="Helical" evidence="1">
    <location>
        <begin position="283"/>
        <end position="301"/>
    </location>
</feature>
<dbReference type="Proteomes" id="UP000509782">
    <property type="component" value="Chromosome"/>
</dbReference>
<dbReference type="EMBL" id="CP054569">
    <property type="protein sequence ID" value="QKQ50574.1"/>
    <property type="molecule type" value="Genomic_DNA"/>
</dbReference>
<keyword evidence="1" id="KW-0472">Membrane</keyword>
<organism evidence="2 4">
    <name type="scientific">Achromobacter denitrificans</name>
    <name type="common">Alcaligenes denitrificans</name>
    <dbReference type="NCBI Taxonomy" id="32002"/>
    <lineage>
        <taxon>Bacteria</taxon>
        <taxon>Pseudomonadati</taxon>
        <taxon>Pseudomonadota</taxon>
        <taxon>Betaproteobacteria</taxon>
        <taxon>Burkholderiales</taxon>
        <taxon>Alcaligenaceae</taxon>
        <taxon>Achromobacter</taxon>
    </lineage>
</organism>
<evidence type="ECO:0000313" key="4">
    <source>
        <dbReference type="Proteomes" id="UP000509782"/>
    </source>
</evidence>
<comment type="similarity">
    <text evidence="1">Belongs to the MlaE permease family.</text>
</comment>
<dbReference type="InterPro" id="IPR003453">
    <property type="entry name" value="ABC_MlaE_roteobac"/>
</dbReference>
<dbReference type="PANTHER" id="PTHR30188">
    <property type="entry name" value="ABC TRANSPORTER PERMEASE PROTEIN-RELATED"/>
    <property type="match status" value="1"/>
</dbReference>
<protein>
    <submittedName>
        <fullName evidence="2">ABC transporter permease</fullName>
    </submittedName>
</protein>
<feature type="transmembrane region" description="Helical" evidence="1">
    <location>
        <begin position="168"/>
        <end position="189"/>
    </location>
</feature>
<dbReference type="GO" id="GO:0043190">
    <property type="term" value="C:ATP-binding cassette (ABC) transporter complex"/>
    <property type="evidence" value="ECO:0007669"/>
    <property type="project" value="InterPro"/>
</dbReference>
<feature type="transmembrane region" description="Helical" evidence="1">
    <location>
        <begin position="348"/>
        <end position="370"/>
    </location>
</feature>
<evidence type="ECO:0000313" key="2">
    <source>
        <dbReference type="EMBL" id="QKQ50574.1"/>
    </source>
</evidence>
<keyword evidence="5" id="KW-1185">Reference proteome</keyword>
<evidence type="ECO:0000256" key="1">
    <source>
        <dbReference type="RuleBase" id="RU362044"/>
    </source>
</evidence>
<dbReference type="PANTHER" id="PTHR30188:SF3">
    <property type="entry name" value="ABC TRANSPORTER PERMEASE"/>
    <property type="match status" value="1"/>
</dbReference>
<dbReference type="RefSeq" id="WP_062681076.1">
    <property type="nucleotide sequence ID" value="NZ_CADIJN010000010.1"/>
</dbReference>
<keyword evidence="1" id="KW-1133">Transmembrane helix</keyword>
<comment type="subcellular location">
    <subcellularLocation>
        <location evidence="1">Cell inner membrane</location>
        <topology evidence="1">Multi-pass membrane protein</topology>
    </subcellularLocation>
</comment>
<reference evidence="2 4" key="1">
    <citation type="submission" date="2020-05" db="EMBL/GenBank/DDBJ databases">
        <title>FDA dAtabase for Regulatory Grade micrObial Sequences (FDA-ARGOS): Supporting development and validation of Infectious Disease Dx tests.</title>
        <authorList>
            <person name="Sproer C."/>
            <person name="Gronow S."/>
            <person name="Severitt S."/>
            <person name="Schroder I."/>
            <person name="Tallon L."/>
            <person name="Sadzewicz L."/>
            <person name="Zhao X."/>
            <person name="Vavikolanu K."/>
            <person name="Mehta A."/>
            <person name="Aluvathingal J."/>
            <person name="Nadendla S."/>
            <person name="Myers T."/>
            <person name="Yan Y."/>
            <person name="Sichtig H."/>
        </authorList>
    </citation>
    <scope>NUCLEOTIDE SEQUENCE [LARGE SCALE GENOMIC DNA]</scope>
    <source>
        <strain evidence="2 4">FDAARGOS_787</strain>
    </source>
</reference>
<dbReference type="GO" id="GO:0005548">
    <property type="term" value="F:phospholipid transporter activity"/>
    <property type="evidence" value="ECO:0007669"/>
    <property type="project" value="TreeGrafter"/>
</dbReference>
<dbReference type="Pfam" id="PF02405">
    <property type="entry name" value="MlaE"/>
    <property type="match status" value="1"/>
</dbReference>
<reference evidence="3 5" key="2">
    <citation type="submission" date="2024-05" db="EMBL/GenBank/DDBJ databases">
        <title>Achromobacter denitrificans. BP1, complete genome.</title>
        <authorList>
            <person name="Zhang B."/>
        </authorList>
    </citation>
    <scope>NUCLEOTIDE SEQUENCE [LARGE SCALE GENOMIC DNA]</scope>
    <source>
        <strain evidence="3 5">BP1</strain>
    </source>
</reference>
<dbReference type="GeneID" id="92843472"/>
<accession>A0A6J5B1X0</accession>
<dbReference type="Proteomes" id="UP001446337">
    <property type="component" value="Chromosome"/>
</dbReference>
<sequence>MPHSVSSAPAAAPFRHEGGVCHVAGDWSVLALAEPGEVERRRQALARAANDGARWDLHGIGRLDTIGALLIWQAWGEKLPDRVRWSPGQQDVFNALAMNKGGTPAAAPKGDPWGWLRAVGSAVFLAMENGRALLVMLGQLVLDLGGMLRRPRLGPWREISAQVYRTGAQALGITALVGFLIGVVLSYLSAQQLQMIGADRFIVRLLGVSIVRELGPVLAAILVAGRSGSAITAQIGVMRVTQELDAMLVMGISHGQRLILPRVVALAVTMPLLVLWTDAMAILGGMLAAQLQLGVSAQWFLQSLPDAISLTNYWIGILKGVTFGILIALIACHFGLRIQPNTESLGRGTTTSVVTSITGVILLDALYAVIFSSVGI</sequence>
<proteinExistence type="inferred from homology"/>
<dbReference type="InterPro" id="IPR030802">
    <property type="entry name" value="Permease_MalE"/>
</dbReference>
<comment type="caution">
    <text evidence="1">Lacks conserved residue(s) required for the propagation of feature annotation.</text>
</comment>